<sequence length="75" mass="8546">MYRLAGKEPKVGSSRPRFVSFSEKGNQRFVAIMELNQKPKEVSKDLSQQLMKATKFQVQDGVFVWKVNCLIASLP</sequence>
<keyword evidence="2" id="KW-1185">Reference proteome</keyword>
<protein>
    <submittedName>
        <fullName evidence="1">Uncharacterized protein</fullName>
    </submittedName>
</protein>
<reference evidence="1 2" key="1">
    <citation type="submission" date="2022-04" db="EMBL/GenBank/DDBJ databases">
        <title>Gracilibacillus sp. isolated from saltern.</title>
        <authorList>
            <person name="Won M."/>
            <person name="Lee C.-M."/>
            <person name="Woen H.-Y."/>
            <person name="Kwon S.-W."/>
        </authorList>
    </citation>
    <scope>NUCLEOTIDE SEQUENCE [LARGE SCALE GENOMIC DNA]</scope>
    <source>
        <strain evidence="1 2">SSPM10-3</strain>
    </source>
</reference>
<evidence type="ECO:0000313" key="2">
    <source>
        <dbReference type="Proteomes" id="UP000831537"/>
    </source>
</evidence>
<gene>
    <name evidence="1" type="ORF">MUN87_19490</name>
</gene>
<organism evidence="1 2">
    <name type="scientific">Gracilibacillus salinarum</name>
    <dbReference type="NCBI Taxonomy" id="2932255"/>
    <lineage>
        <taxon>Bacteria</taxon>
        <taxon>Bacillati</taxon>
        <taxon>Bacillota</taxon>
        <taxon>Bacilli</taxon>
        <taxon>Bacillales</taxon>
        <taxon>Bacillaceae</taxon>
        <taxon>Gracilibacillus</taxon>
    </lineage>
</organism>
<accession>A0ABY4GKW4</accession>
<evidence type="ECO:0000313" key="1">
    <source>
        <dbReference type="EMBL" id="UOQ84810.1"/>
    </source>
</evidence>
<dbReference type="RefSeq" id="WP_244743095.1">
    <property type="nucleotide sequence ID" value="NZ_CP095071.1"/>
</dbReference>
<name>A0ABY4GKW4_9BACI</name>
<dbReference type="EMBL" id="CP095071">
    <property type="protein sequence ID" value="UOQ84810.1"/>
    <property type="molecule type" value="Genomic_DNA"/>
</dbReference>
<dbReference type="Proteomes" id="UP000831537">
    <property type="component" value="Chromosome"/>
</dbReference>
<proteinExistence type="predicted"/>